<proteinExistence type="inferred from homology"/>
<dbReference type="InterPro" id="IPR043138">
    <property type="entry name" value="GGT_lsub"/>
</dbReference>
<dbReference type="PANTHER" id="PTHR43199:SF1">
    <property type="entry name" value="GLUTATHIONE HYDROLASE PROENZYME"/>
    <property type="match status" value="1"/>
</dbReference>
<evidence type="ECO:0000256" key="2">
    <source>
        <dbReference type="ARBA" id="ARBA00001089"/>
    </source>
</evidence>
<evidence type="ECO:0000313" key="12">
    <source>
        <dbReference type="Proteomes" id="UP001560685"/>
    </source>
</evidence>
<reference evidence="11 12" key="1">
    <citation type="submission" date="2024-05" db="EMBL/GenBank/DDBJ databases">
        <title>Three bacterial strains, DH-69, EH-24, and ECK-19 isolated from coastal sediments.</title>
        <authorList>
            <person name="Ye Y.-Q."/>
            <person name="Du Z.-J."/>
        </authorList>
    </citation>
    <scope>NUCLEOTIDE SEQUENCE [LARGE SCALE GENOMIC DNA]</scope>
    <source>
        <strain evidence="11 12">ECK-19</strain>
    </source>
</reference>
<dbReference type="InterPro" id="IPR043137">
    <property type="entry name" value="GGT_ssub_C"/>
</dbReference>
<dbReference type="InterPro" id="IPR029055">
    <property type="entry name" value="Ntn_hydrolases_N"/>
</dbReference>
<comment type="catalytic activity">
    <reaction evidence="8 9">
        <text>an N-terminal (5-L-glutamyl)-[peptide] + an alpha-amino acid = 5-L-glutamyl amino acid + an N-terminal L-alpha-aminoacyl-[peptide]</text>
        <dbReference type="Rhea" id="RHEA:23904"/>
        <dbReference type="Rhea" id="RHEA-COMP:9780"/>
        <dbReference type="Rhea" id="RHEA-COMP:9795"/>
        <dbReference type="ChEBI" id="CHEBI:77644"/>
        <dbReference type="ChEBI" id="CHEBI:78597"/>
        <dbReference type="ChEBI" id="CHEBI:78599"/>
        <dbReference type="ChEBI" id="CHEBI:78608"/>
        <dbReference type="EC" id="2.3.2.2"/>
    </reaction>
</comment>
<comment type="similarity">
    <text evidence="3 9">Belongs to the gamma-glutamyltransferase family.</text>
</comment>
<dbReference type="PROSITE" id="PS51257">
    <property type="entry name" value="PROKAR_LIPOPROTEIN"/>
    <property type="match status" value="1"/>
</dbReference>
<dbReference type="EC" id="2.3.2.2" evidence="9"/>
<dbReference type="Pfam" id="PF01019">
    <property type="entry name" value="G_glu_transpept"/>
    <property type="match status" value="1"/>
</dbReference>
<dbReference type="SUPFAM" id="SSF56235">
    <property type="entry name" value="N-terminal nucleophile aminohydrolases (Ntn hydrolases)"/>
    <property type="match status" value="1"/>
</dbReference>
<evidence type="ECO:0000256" key="6">
    <source>
        <dbReference type="ARBA" id="ARBA00023145"/>
    </source>
</evidence>
<keyword evidence="6 9" id="KW-0865">Zymogen</keyword>
<dbReference type="PANTHER" id="PTHR43199">
    <property type="entry name" value="GLUTATHIONE HYDROLASE"/>
    <property type="match status" value="1"/>
</dbReference>
<keyword evidence="7 9" id="KW-0012">Acyltransferase</keyword>
<feature type="region of interest" description="Disordered" evidence="10">
    <location>
        <begin position="28"/>
        <end position="47"/>
    </location>
</feature>
<evidence type="ECO:0000256" key="5">
    <source>
        <dbReference type="ARBA" id="ARBA00022801"/>
    </source>
</evidence>
<evidence type="ECO:0000256" key="8">
    <source>
        <dbReference type="ARBA" id="ARBA00047417"/>
    </source>
</evidence>
<dbReference type="EC" id="3.4.19.13" evidence="9"/>
<keyword evidence="9" id="KW-0317">Glutathione biosynthesis</keyword>
<evidence type="ECO:0000313" key="11">
    <source>
        <dbReference type="EMBL" id="MEX6633430.1"/>
    </source>
</evidence>
<sequence>MNVTGLKLLGISSLAALIVACGNNESKSSQATTAADNGEPATATESATEPQWFIAAANPYAVEAGAAILKKGGSAVDAAIATQAVLGLVEPQSSGLGGGAFMIHYDQNAGVLETYDGREVAPASATPERFLNENGEPMNFYDAVVGGLSVGVPGAVRMLELAHQEHGKLEWADTLAGATALAENGFEVSPRLNELLDRIPRLKQLPAAANYFYGADGAPRPVGYQLKNPAYANTLKTIAEGGADAYYEGPIAEAIVEAVNNAPNPSGMTLEDLANYHPVKRDAVCGDYRSYQICSMAPPSSGGVTAIQILSMLEPFDMAGAGAGSIEAVHLLFEASRLAYADRNRYLADNENLAKDGGLTPAQVISGLLNPAYLADRSALIDPAMAATSVEPGDPSAYEVDPSNGTWKKYGEDASPEPPSTSHFVIVDGEGNVVSMTTTVEFAFGSHLMAAGMVLNNQLTDFSFLPVRDGRPVANAVAPGKRPRSSMTPAIVFDKNGKVWAAVGSPGGPAIIGYVVKTLIAMIDWDMSTQEAVNLPNAVYPRGKPVLEEGGFDPQVVAGLKAKGHDVSESGLTSGVHAFKLRADGTYDGGADPRREGIWMTGTVDAN</sequence>
<dbReference type="InterPro" id="IPR051792">
    <property type="entry name" value="GGT_bact"/>
</dbReference>
<evidence type="ECO:0000256" key="1">
    <source>
        <dbReference type="ARBA" id="ARBA00001049"/>
    </source>
</evidence>
<comment type="caution">
    <text evidence="11">The sequence shown here is derived from an EMBL/GenBank/DDBJ whole genome shotgun (WGS) entry which is preliminary data.</text>
</comment>
<comment type="PTM">
    <text evidence="9">Cleaved by autocatalysis into a large and a small subunit.</text>
</comment>
<dbReference type="Gene3D" id="1.10.246.130">
    <property type="match status" value="1"/>
</dbReference>
<dbReference type="NCBIfam" id="TIGR00066">
    <property type="entry name" value="g_glut_trans"/>
    <property type="match status" value="1"/>
</dbReference>
<comment type="catalytic activity">
    <reaction evidence="2 9">
        <text>glutathione + H2O = L-cysteinylglycine + L-glutamate</text>
        <dbReference type="Rhea" id="RHEA:28807"/>
        <dbReference type="ChEBI" id="CHEBI:15377"/>
        <dbReference type="ChEBI" id="CHEBI:29985"/>
        <dbReference type="ChEBI" id="CHEBI:57925"/>
        <dbReference type="ChEBI" id="CHEBI:61694"/>
        <dbReference type="EC" id="3.4.19.13"/>
    </reaction>
</comment>
<keyword evidence="12" id="KW-1185">Reference proteome</keyword>
<dbReference type="Gene3D" id="3.60.20.40">
    <property type="match status" value="1"/>
</dbReference>
<evidence type="ECO:0000256" key="4">
    <source>
        <dbReference type="ARBA" id="ARBA00022679"/>
    </source>
</evidence>
<comment type="pathway">
    <text evidence="9">Sulfur metabolism; glutathione metabolism.</text>
</comment>
<evidence type="ECO:0000256" key="10">
    <source>
        <dbReference type="SAM" id="MobiDB-lite"/>
    </source>
</evidence>
<dbReference type="GO" id="GO:0103068">
    <property type="term" value="F:leukotriene C4 gamma-glutamyl transferase activity"/>
    <property type="evidence" value="ECO:0007669"/>
    <property type="project" value="UniProtKB-EC"/>
</dbReference>
<dbReference type="RefSeq" id="WP_369313390.1">
    <property type="nucleotide sequence ID" value="NZ_JBEHZE010000001.1"/>
</dbReference>
<comment type="catalytic activity">
    <reaction evidence="1 9">
        <text>an S-substituted glutathione + H2O = an S-substituted L-cysteinylglycine + L-glutamate</text>
        <dbReference type="Rhea" id="RHEA:59468"/>
        <dbReference type="ChEBI" id="CHEBI:15377"/>
        <dbReference type="ChEBI" id="CHEBI:29985"/>
        <dbReference type="ChEBI" id="CHEBI:90779"/>
        <dbReference type="ChEBI" id="CHEBI:143103"/>
        <dbReference type="EC" id="3.4.19.13"/>
    </reaction>
</comment>
<dbReference type="EMBL" id="JBEHZE010000001">
    <property type="protein sequence ID" value="MEX6633430.1"/>
    <property type="molecule type" value="Genomic_DNA"/>
</dbReference>
<organism evidence="11 12">
    <name type="scientific">Hyphococcus lacteus</name>
    <dbReference type="NCBI Taxonomy" id="3143536"/>
    <lineage>
        <taxon>Bacteria</taxon>
        <taxon>Pseudomonadati</taxon>
        <taxon>Pseudomonadota</taxon>
        <taxon>Alphaproteobacteria</taxon>
        <taxon>Parvularculales</taxon>
        <taxon>Parvularculaceae</taxon>
        <taxon>Hyphococcus</taxon>
    </lineage>
</organism>
<dbReference type="InterPro" id="IPR000101">
    <property type="entry name" value="GGT_peptidase"/>
</dbReference>
<name>A0ABV3Z3P8_9PROT</name>
<gene>
    <name evidence="11" type="primary">ggt</name>
    <name evidence="11" type="ORF">ABFZ84_07695</name>
</gene>
<evidence type="ECO:0000256" key="9">
    <source>
        <dbReference type="RuleBase" id="RU368036"/>
    </source>
</evidence>
<keyword evidence="4 9" id="KW-0808">Transferase</keyword>
<evidence type="ECO:0000256" key="3">
    <source>
        <dbReference type="ARBA" id="ARBA00009381"/>
    </source>
</evidence>
<evidence type="ECO:0000256" key="7">
    <source>
        <dbReference type="ARBA" id="ARBA00023315"/>
    </source>
</evidence>
<comment type="subunit">
    <text evidence="9">This enzyme consists of two polypeptide chains, which are synthesized in precursor form from a single polypeptide.</text>
</comment>
<accession>A0ABV3Z3P8</accession>
<protein>
    <recommendedName>
        <fullName evidence="9">Glutathione hydrolase proenzyme</fullName>
        <ecNumber evidence="9">2.3.2.2</ecNumber>
        <ecNumber evidence="9">3.4.19.13</ecNumber>
    </recommendedName>
    <component>
        <recommendedName>
            <fullName evidence="9">Glutathione hydrolase large chain</fullName>
        </recommendedName>
    </component>
    <component>
        <recommendedName>
            <fullName evidence="9">Glutathione hydrolase small chain</fullName>
        </recommendedName>
    </component>
</protein>
<dbReference type="Proteomes" id="UP001560685">
    <property type="component" value="Unassembled WGS sequence"/>
</dbReference>
<keyword evidence="5 9" id="KW-0378">Hydrolase</keyword>
<dbReference type="PRINTS" id="PR01210">
    <property type="entry name" value="GGTRANSPTASE"/>
</dbReference>